<gene>
    <name evidence="1" type="ORF">CKAN_01892900</name>
</gene>
<keyword evidence="2" id="KW-1185">Reference proteome</keyword>
<evidence type="ECO:0000313" key="2">
    <source>
        <dbReference type="Proteomes" id="UP000283530"/>
    </source>
</evidence>
<proteinExistence type="predicted"/>
<dbReference type="AlphaFoldDB" id="A0A3S3PG22"/>
<organism evidence="1 2">
    <name type="scientific">Cinnamomum micranthum f. kanehirae</name>
    <dbReference type="NCBI Taxonomy" id="337451"/>
    <lineage>
        <taxon>Eukaryota</taxon>
        <taxon>Viridiplantae</taxon>
        <taxon>Streptophyta</taxon>
        <taxon>Embryophyta</taxon>
        <taxon>Tracheophyta</taxon>
        <taxon>Spermatophyta</taxon>
        <taxon>Magnoliopsida</taxon>
        <taxon>Magnoliidae</taxon>
        <taxon>Laurales</taxon>
        <taxon>Lauraceae</taxon>
        <taxon>Cinnamomum</taxon>
    </lineage>
</organism>
<name>A0A3S3PG22_9MAGN</name>
<evidence type="ECO:0000313" key="1">
    <source>
        <dbReference type="EMBL" id="RWR89857.1"/>
    </source>
</evidence>
<reference evidence="1 2" key="1">
    <citation type="journal article" date="2019" name="Nat. Plants">
        <title>Stout camphor tree genome fills gaps in understanding of flowering plant genome evolution.</title>
        <authorList>
            <person name="Chaw S.M."/>
            <person name="Liu Y.C."/>
            <person name="Wu Y.W."/>
            <person name="Wang H.Y."/>
            <person name="Lin C.I."/>
            <person name="Wu C.S."/>
            <person name="Ke H.M."/>
            <person name="Chang L.Y."/>
            <person name="Hsu C.Y."/>
            <person name="Yang H.T."/>
            <person name="Sudianto E."/>
            <person name="Hsu M.H."/>
            <person name="Wu K.P."/>
            <person name="Wang L.N."/>
            <person name="Leebens-Mack J.H."/>
            <person name="Tsai I.J."/>
        </authorList>
    </citation>
    <scope>NUCLEOTIDE SEQUENCE [LARGE SCALE GENOMIC DNA]</scope>
    <source>
        <strain evidence="2">cv. Chaw 1501</strain>
        <tissue evidence="1">Young leaves</tissue>
    </source>
</reference>
<comment type="caution">
    <text evidence="1">The sequence shown here is derived from an EMBL/GenBank/DDBJ whole genome shotgun (WGS) entry which is preliminary data.</text>
</comment>
<accession>A0A3S3PG22</accession>
<dbReference type="EMBL" id="QPKB01000008">
    <property type="protein sequence ID" value="RWR89857.1"/>
    <property type="molecule type" value="Genomic_DNA"/>
</dbReference>
<dbReference type="Proteomes" id="UP000283530">
    <property type="component" value="Unassembled WGS sequence"/>
</dbReference>
<protein>
    <submittedName>
        <fullName evidence="1">Uncharacterized protein</fullName>
    </submittedName>
</protein>
<sequence length="92" mass="10357">MLLPSSIRIIHESGAHRAPKTIHFLWGLSGINASSIQFCNNTNEELRHHPDVRPLPCQELTINRVQVIGCTRKPSEVQLSLQGSKQHIFHVS</sequence>